<dbReference type="Proteomes" id="UP000603453">
    <property type="component" value="Unassembled WGS sequence"/>
</dbReference>
<evidence type="ECO:0000256" key="1">
    <source>
        <dbReference type="SAM" id="MobiDB-lite"/>
    </source>
</evidence>
<comment type="caution">
    <text evidence="2">The sequence shown here is derived from an EMBL/GenBank/DDBJ whole genome shotgun (WGS) entry which is preliminary data.</text>
</comment>
<feature type="region of interest" description="Disordered" evidence="1">
    <location>
        <begin position="1"/>
        <end position="29"/>
    </location>
</feature>
<feature type="compositionally biased region" description="Polar residues" evidence="1">
    <location>
        <begin position="349"/>
        <end position="358"/>
    </location>
</feature>
<protein>
    <submittedName>
        <fullName evidence="2">Uncharacterized protein</fullName>
    </submittedName>
</protein>
<feature type="region of interest" description="Disordered" evidence="1">
    <location>
        <begin position="833"/>
        <end position="852"/>
    </location>
</feature>
<name>A0A8H7RGT1_9FUNG</name>
<evidence type="ECO:0000313" key="2">
    <source>
        <dbReference type="EMBL" id="KAG2210235.1"/>
    </source>
</evidence>
<gene>
    <name evidence="2" type="ORF">INT47_003220</name>
</gene>
<feature type="compositionally biased region" description="Low complexity" evidence="1">
    <location>
        <begin position="382"/>
        <end position="396"/>
    </location>
</feature>
<proteinExistence type="predicted"/>
<feature type="compositionally biased region" description="Basic and acidic residues" evidence="1">
    <location>
        <begin position="367"/>
        <end position="381"/>
    </location>
</feature>
<feature type="compositionally biased region" description="Low complexity" evidence="1">
    <location>
        <begin position="18"/>
        <end position="29"/>
    </location>
</feature>
<sequence>MTNMTDMLNSRGQRYNVSDAPSNNATTTATSADCSFENEFKKHQNAIHLGHLEEALQSFVLLQANNAENEKFEAYIIKFSDHIDPSKNTDISTFFASLPALIQSTIIEKIAASLEKKDTLRAYQTLFDYIQNYSRHAYKYLIRAIKLLVLGAQNMSQLESKKYIKILVTELFPRLCKQRILLTHKDIPPAVKSTEGKQYISIPYNLFEQYLVLGQQFYIEHRDWIELSNFTNAMLDCCGYTRLGQIGFQSHINKFQYMQEKRCGVRIDPNSIGSNDLAISIVLMCEFKAVAVEFIQFCNEYYRAVCTLDSPAGQDKSCLIPICAIKPALTNNTSGRQFFNDTTTAIQPEDYSSFTSSNGEEDDDKEEKDHRLNSNNKRDRPVPSSSRSDSSVNNSRGAHLYPYQRHHVNKRQKVQLPDRGGEGLESYCMGGVDSALQILSKAADCMRHIVELWDWAFQMSPDGLWDEIYGDWEQELVRVIDAYQLPFDLTNAVLLVRSDMALSSPSVAGNLAKALELSQLICDRIEVHRQKYKKEENDITPPEFDIPFMFAFRVLYNIGVIYLLVGSLPQSTLEIAIILSVFPVPNDLDDTNFLADEVDCRTVATIFQDHEFGLMRVTQEGLVVRCIKHLIVSLDNDSSHKSSMASIDSALRWDEKAGQMIVLMQYGWNYWSTRTNLWNKIVNRMKEKKLFKNRVFLEYIYVSEILQTFQHLHNYSQVTLDIIPPEFAMRSGYRYFGLGKQPASLPPRINMVSHIEIEENPQSIKLPSLSSITSQQSTLPPPSVYQPSYSNTILPSMTMSPTWYSSSTQKNSHVNWMSPSFYYSRPATSVMLPKDDRESEQDTSSVVETDQSRAVSVPTDIVVRCLEYRMRKYSPKMTPQRMRQVLQRFLKSMLLKANTAS</sequence>
<dbReference type="AlphaFoldDB" id="A0A8H7RGT1"/>
<dbReference type="EMBL" id="JAEPRD010000012">
    <property type="protein sequence ID" value="KAG2210235.1"/>
    <property type="molecule type" value="Genomic_DNA"/>
</dbReference>
<evidence type="ECO:0000313" key="3">
    <source>
        <dbReference type="Proteomes" id="UP000603453"/>
    </source>
</evidence>
<feature type="compositionally biased region" description="Polar residues" evidence="1">
    <location>
        <begin position="842"/>
        <end position="852"/>
    </location>
</feature>
<dbReference type="OrthoDB" id="18145at2759"/>
<feature type="compositionally biased region" description="Polar residues" evidence="1">
    <location>
        <begin position="1"/>
        <end position="16"/>
    </location>
</feature>
<accession>A0A8H7RGT1</accession>
<organism evidence="2 3">
    <name type="scientific">Mucor saturninus</name>
    <dbReference type="NCBI Taxonomy" id="64648"/>
    <lineage>
        <taxon>Eukaryota</taxon>
        <taxon>Fungi</taxon>
        <taxon>Fungi incertae sedis</taxon>
        <taxon>Mucoromycota</taxon>
        <taxon>Mucoromycotina</taxon>
        <taxon>Mucoromycetes</taxon>
        <taxon>Mucorales</taxon>
        <taxon>Mucorineae</taxon>
        <taxon>Mucoraceae</taxon>
        <taxon>Mucor</taxon>
    </lineage>
</organism>
<feature type="region of interest" description="Disordered" evidence="1">
    <location>
        <begin position="349"/>
        <end position="396"/>
    </location>
</feature>
<reference evidence="2" key="1">
    <citation type="submission" date="2020-12" db="EMBL/GenBank/DDBJ databases">
        <title>Metabolic potential, ecology and presence of endohyphal bacteria is reflected in genomic diversity of Mucoromycotina.</title>
        <authorList>
            <person name="Muszewska A."/>
            <person name="Okrasinska A."/>
            <person name="Steczkiewicz K."/>
            <person name="Drgas O."/>
            <person name="Orlowska M."/>
            <person name="Perlinska-Lenart U."/>
            <person name="Aleksandrzak-Piekarczyk T."/>
            <person name="Szatraj K."/>
            <person name="Zielenkiewicz U."/>
            <person name="Pilsyk S."/>
            <person name="Malc E."/>
            <person name="Mieczkowski P."/>
            <person name="Kruszewska J.S."/>
            <person name="Biernat P."/>
            <person name="Pawlowska J."/>
        </authorList>
    </citation>
    <scope>NUCLEOTIDE SEQUENCE</scope>
    <source>
        <strain evidence="2">WA0000017839</strain>
    </source>
</reference>
<keyword evidence="3" id="KW-1185">Reference proteome</keyword>